<accession>A0A9N9U7D2</accession>
<evidence type="ECO:0000313" key="1">
    <source>
        <dbReference type="EMBL" id="CAG9980509.1"/>
    </source>
</evidence>
<keyword evidence="2" id="KW-1185">Reference proteome</keyword>
<dbReference type="OrthoDB" id="10658756at2759"/>
<dbReference type="Proteomes" id="UP000754883">
    <property type="component" value="Unassembled WGS sequence"/>
</dbReference>
<sequence length="132" mass="14987">MKRLAASDLLLYVLDVGKAIESLINAIESFINAIESFINAIESFINAMESLLNAIEFLINFLEPGVHLIHEPFLPFGELEGYLFPELCPHFLELYVQIFLEHRIHRDDVTTVITTSMVDGASKDWSIFVDIC</sequence>
<dbReference type="AlphaFoldDB" id="A0A9N9U7D2"/>
<evidence type="ECO:0000313" key="2">
    <source>
        <dbReference type="Proteomes" id="UP000754883"/>
    </source>
</evidence>
<comment type="caution">
    <text evidence="1">The sequence shown here is derived from an EMBL/GenBank/DDBJ whole genome shotgun (WGS) entry which is preliminary data.</text>
</comment>
<reference evidence="1" key="1">
    <citation type="submission" date="2021-10" db="EMBL/GenBank/DDBJ databases">
        <authorList>
            <person name="Piombo E."/>
        </authorList>
    </citation>
    <scope>NUCLEOTIDE SEQUENCE</scope>
</reference>
<gene>
    <name evidence="1" type="ORF">CBYS24578_00007474</name>
</gene>
<organism evidence="1 2">
    <name type="scientific">Clonostachys byssicola</name>
    <dbReference type="NCBI Taxonomy" id="160290"/>
    <lineage>
        <taxon>Eukaryota</taxon>
        <taxon>Fungi</taxon>
        <taxon>Dikarya</taxon>
        <taxon>Ascomycota</taxon>
        <taxon>Pezizomycotina</taxon>
        <taxon>Sordariomycetes</taxon>
        <taxon>Hypocreomycetidae</taxon>
        <taxon>Hypocreales</taxon>
        <taxon>Bionectriaceae</taxon>
        <taxon>Clonostachys</taxon>
    </lineage>
</organism>
<protein>
    <submittedName>
        <fullName evidence="1">Uncharacterized protein</fullName>
    </submittedName>
</protein>
<name>A0A9N9U7D2_9HYPO</name>
<dbReference type="EMBL" id="CABFNO020001317">
    <property type="protein sequence ID" value="CAG9980509.1"/>
    <property type="molecule type" value="Genomic_DNA"/>
</dbReference>
<proteinExistence type="predicted"/>